<name>A0ABD3EBH3_9LAMI</name>
<dbReference type="Proteomes" id="UP001632038">
    <property type="component" value="Unassembled WGS sequence"/>
</dbReference>
<organism evidence="1 2">
    <name type="scientific">Castilleja foliolosa</name>
    <dbReference type="NCBI Taxonomy" id="1961234"/>
    <lineage>
        <taxon>Eukaryota</taxon>
        <taxon>Viridiplantae</taxon>
        <taxon>Streptophyta</taxon>
        <taxon>Embryophyta</taxon>
        <taxon>Tracheophyta</taxon>
        <taxon>Spermatophyta</taxon>
        <taxon>Magnoliopsida</taxon>
        <taxon>eudicotyledons</taxon>
        <taxon>Gunneridae</taxon>
        <taxon>Pentapetalae</taxon>
        <taxon>asterids</taxon>
        <taxon>lamiids</taxon>
        <taxon>Lamiales</taxon>
        <taxon>Orobanchaceae</taxon>
        <taxon>Pedicularideae</taxon>
        <taxon>Castillejinae</taxon>
        <taxon>Castilleja</taxon>
    </lineage>
</organism>
<reference evidence="2" key="1">
    <citation type="journal article" date="2024" name="IScience">
        <title>Strigolactones Initiate the Formation of Haustorium-like Structures in Castilleja.</title>
        <authorList>
            <person name="Buerger M."/>
            <person name="Peterson D."/>
            <person name="Chory J."/>
        </authorList>
    </citation>
    <scope>NUCLEOTIDE SEQUENCE [LARGE SCALE GENOMIC DNA]</scope>
</reference>
<evidence type="ECO:0000313" key="2">
    <source>
        <dbReference type="Proteomes" id="UP001632038"/>
    </source>
</evidence>
<dbReference type="PANTHER" id="PTHR33427:SF2">
    <property type="entry name" value="TRICHOHYALIN"/>
    <property type="match status" value="1"/>
</dbReference>
<comment type="caution">
    <text evidence="1">The sequence shown here is derived from an EMBL/GenBank/DDBJ whole genome shotgun (WGS) entry which is preliminary data.</text>
</comment>
<accession>A0ABD3EBH3</accession>
<evidence type="ECO:0000313" key="1">
    <source>
        <dbReference type="EMBL" id="KAL3651770.1"/>
    </source>
</evidence>
<dbReference type="PANTHER" id="PTHR33427">
    <property type="entry name" value="HNH ENDONUCLEASE"/>
    <property type="match status" value="1"/>
</dbReference>
<dbReference type="AlphaFoldDB" id="A0ABD3EBH3"/>
<gene>
    <name evidence="1" type="ORF">CASFOL_004772</name>
</gene>
<keyword evidence="2" id="KW-1185">Reference proteome</keyword>
<sequence length="243" mass="27408">MRPFHRPPKRQQMTNNLVFTDQEIAVDESLGYPKAYAKLCRDRSFGPFSHGPPFTFTPYSLVQLEELLKFIMDPEPDVHVSENGESEARNGSISGKIEAFNCFAGGNNFADVILAKNGHFGDVPASRITVLMKLGNLESASTHSLFGVVNRILEESIQKKNGDVTMRVASLLKLVIQEIEQRVSKQVNNMKKQSNLYKSREDRYHTKIRALETLATGTGEEIEVVMNHLQQVKVNFLLKMLNL</sequence>
<dbReference type="EMBL" id="JAVIJP010000006">
    <property type="protein sequence ID" value="KAL3651770.1"/>
    <property type="molecule type" value="Genomic_DNA"/>
</dbReference>
<protein>
    <submittedName>
        <fullName evidence="1">Uncharacterized protein</fullName>
    </submittedName>
</protein>
<proteinExistence type="predicted"/>